<evidence type="ECO:0000313" key="2">
    <source>
        <dbReference type="Proteomes" id="UP001215956"/>
    </source>
</evidence>
<reference evidence="1 2" key="1">
    <citation type="submission" date="2023-03" db="EMBL/GenBank/DDBJ databases">
        <title>Whole genome sequencing of Methanotrichaceae archaeon M04Ac.</title>
        <authorList>
            <person name="Khomyakova M.A."/>
            <person name="Merkel A.Y."/>
            <person name="Slobodkin A.I."/>
        </authorList>
    </citation>
    <scope>NUCLEOTIDE SEQUENCE [LARGE SCALE GENOMIC DNA]</scope>
    <source>
        <strain evidence="1 2">M04Ac</strain>
    </source>
</reference>
<accession>A0ABT5XF77</accession>
<sequence length="342" mass="38724">MKHSFKASWEEIEENPELFVSSICTSLQSQFLVMPKGNGFIEYPIFERGYEELKQATNGFTEFSEDKISPTLFKIPISIIVLRSILGFTPPEWAYITTQRTGIKVDQGFARSLDRKIRMNPFNVLSPNGVLKSRLDAMIRVACQLLSEEVTYVGNKNLHRLDKADTRQGLDGVQLLSTIGAPYAMLLYERFLGRPFASHRDSVSELVGDTLESAIEDVLTSYKISYRKTKRAERIPGFDQAPDFIIPSEYNPQIIIEAKITEDDGTARDKVTRIQHLSELSMAGQTNGVPKYEVIACIDGRGFGVRREDVKKMLLATRGKVFTFKTLSNLVEFSRLKEFAIK</sequence>
<proteinExistence type="predicted"/>
<dbReference type="Proteomes" id="UP001215956">
    <property type="component" value="Unassembled WGS sequence"/>
</dbReference>
<dbReference type="EMBL" id="JARFPL010000017">
    <property type="protein sequence ID" value="MDF0593286.1"/>
    <property type="molecule type" value="Genomic_DNA"/>
</dbReference>
<keyword evidence="2" id="KW-1185">Reference proteome</keyword>
<dbReference type="RefSeq" id="WP_316968990.1">
    <property type="nucleotide sequence ID" value="NZ_JARFPL010000017.1"/>
</dbReference>
<evidence type="ECO:0008006" key="3">
    <source>
        <dbReference type="Google" id="ProtNLM"/>
    </source>
</evidence>
<evidence type="ECO:0000313" key="1">
    <source>
        <dbReference type="EMBL" id="MDF0593286.1"/>
    </source>
</evidence>
<comment type="caution">
    <text evidence="1">The sequence shown here is derived from an EMBL/GenBank/DDBJ whole genome shotgun (WGS) entry which is preliminary data.</text>
</comment>
<gene>
    <name evidence="1" type="ORF">P0O24_06795</name>
</gene>
<name>A0ABT5XF77_9EURY</name>
<protein>
    <recommendedName>
        <fullName evidence="3">Restriction endonuclease</fullName>
    </recommendedName>
</protein>
<organism evidence="1 2">
    <name type="scientific">Candidatus Methanocrinis alkalitolerans</name>
    <dbReference type="NCBI Taxonomy" id="3033395"/>
    <lineage>
        <taxon>Archaea</taxon>
        <taxon>Methanobacteriati</taxon>
        <taxon>Methanobacteriota</taxon>
        <taxon>Stenosarchaea group</taxon>
        <taxon>Methanomicrobia</taxon>
        <taxon>Methanotrichales</taxon>
        <taxon>Methanotrichaceae</taxon>
        <taxon>Methanocrinis</taxon>
    </lineage>
</organism>